<dbReference type="PANTHER" id="PTHR41287">
    <property type="match status" value="1"/>
</dbReference>
<dbReference type="InterPro" id="IPR005021">
    <property type="entry name" value="Terminase_largesu-like"/>
</dbReference>
<dbReference type="PANTHER" id="PTHR41287:SF1">
    <property type="entry name" value="PROTEIN YMFN"/>
    <property type="match status" value="1"/>
</dbReference>
<dbReference type="Gene3D" id="3.40.50.300">
    <property type="entry name" value="P-loop containing nucleotide triphosphate hydrolases"/>
    <property type="match status" value="1"/>
</dbReference>
<dbReference type="Proteomes" id="UP000093712">
    <property type="component" value="Unassembled WGS sequence"/>
</dbReference>
<dbReference type="InterPro" id="IPR046461">
    <property type="entry name" value="TerL_ATPase"/>
</dbReference>
<sequence length="485" mass="52587">MAAKRGPKPPRVTDPLDFSSSGIPSVQFREFACRYLLFGDGEAMEPRDWQVDIVSQVFDPQPRPRLAAVAMPRGNGKSSLAAALAVWVLMTGRGASVDVVAVDERQAGLVFGMAAKMVARNPELECRVTAYKDRLVVPGIESEMACLPGTPAALEGRNPTLCIVDEGGRVATEAYEVVALASGKQKESTVLVIGTPGPRPDNVLAGFRDHARTHPDDMSQVYVEISAAGFEDHPTDCQHCWELSNPALDDFLFRDALAALQPPKMTESHFRRVRLVQWVTDNENPFVTADVWDVLGTGEGVPDGVDVVIGLDGSHSRDCTALVVATVSATPHVATYRLFRPEDSPDHRIDVLAVEQAIRDACQRWNVLELSADPHRWTRTLQVLAAEGIPVMEIPQSGRRLTAMTTALHSAIVNGRMTHSGDADLRGHVLAASVVDTADGGLKLGKAGRSKDAPRIDLAAALVMAYSRATWLAGKQKKRFRVITR</sequence>
<comment type="caution">
    <text evidence="2">The sequence shown here is derived from an EMBL/GenBank/DDBJ whole genome shotgun (WGS) entry which is preliminary data.</text>
</comment>
<reference evidence="2 3" key="1">
    <citation type="submission" date="2016-06" db="EMBL/GenBank/DDBJ databases">
        <authorList>
            <person name="Sutton G."/>
            <person name="Brinkac L."/>
            <person name="Sanka R."/>
            <person name="Adams M."/>
            <person name="Lau E."/>
            <person name="Garcia-Basteiro A."/>
            <person name="Lopez-Varela E."/>
            <person name="Palencia S."/>
        </authorList>
    </citation>
    <scope>NUCLEOTIDE SEQUENCE [LARGE SCALE GENOMIC DNA]</scope>
    <source>
        <strain evidence="2 3">1211594.5</strain>
    </source>
</reference>
<evidence type="ECO:0000259" key="1">
    <source>
        <dbReference type="Pfam" id="PF03354"/>
    </source>
</evidence>
<evidence type="ECO:0000313" key="3">
    <source>
        <dbReference type="Proteomes" id="UP000093712"/>
    </source>
</evidence>
<dbReference type="Pfam" id="PF03354">
    <property type="entry name" value="TerL_ATPase"/>
    <property type="match status" value="1"/>
</dbReference>
<dbReference type="SUPFAM" id="SSF52540">
    <property type="entry name" value="P-loop containing nucleoside triphosphate hydrolases"/>
    <property type="match status" value="1"/>
</dbReference>
<organism evidence="2 3">
    <name type="scientific">Mycolicibacter heraklionensis</name>
    <dbReference type="NCBI Taxonomy" id="512402"/>
    <lineage>
        <taxon>Bacteria</taxon>
        <taxon>Bacillati</taxon>
        <taxon>Actinomycetota</taxon>
        <taxon>Actinomycetes</taxon>
        <taxon>Mycobacteriales</taxon>
        <taxon>Mycobacteriaceae</taxon>
        <taxon>Mycolicibacter</taxon>
    </lineage>
</organism>
<feature type="domain" description="Terminase large subunit-like ATPase" evidence="1">
    <location>
        <begin position="49"/>
        <end position="197"/>
    </location>
</feature>
<name>A0AA91IYM7_9MYCO</name>
<evidence type="ECO:0000313" key="2">
    <source>
        <dbReference type="EMBL" id="OBK86630.1"/>
    </source>
</evidence>
<protein>
    <submittedName>
        <fullName evidence="2">Terminase</fullName>
    </submittedName>
</protein>
<dbReference type="EMBL" id="LZME01000056">
    <property type="protein sequence ID" value="OBK86630.1"/>
    <property type="molecule type" value="Genomic_DNA"/>
</dbReference>
<dbReference type="Gene3D" id="3.30.420.240">
    <property type="match status" value="1"/>
</dbReference>
<accession>A0AA91IYM7</accession>
<gene>
    <name evidence="2" type="ORF">A5649_19490</name>
</gene>
<proteinExistence type="predicted"/>
<dbReference type="InterPro" id="IPR027417">
    <property type="entry name" value="P-loop_NTPase"/>
</dbReference>
<dbReference type="AlphaFoldDB" id="A0AA91IYM7"/>